<keyword evidence="8" id="KW-0472">Membrane</keyword>
<accession>A0A8C8MK99</accession>
<dbReference type="AlphaFoldDB" id="A0A8C8MK99"/>
<dbReference type="InterPro" id="IPR026876">
    <property type="entry name" value="Fn3_assoc_repeat"/>
</dbReference>
<dbReference type="Pfam" id="PF13287">
    <property type="entry name" value="Fn3_assoc"/>
    <property type="match status" value="1"/>
</dbReference>
<evidence type="ECO:0000256" key="4">
    <source>
        <dbReference type="ARBA" id="ARBA00022771"/>
    </source>
</evidence>
<keyword evidence="7" id="KW-0966">Cell projection</keyword>
<evidence type="ECO:0000313" key="11">
    <source>
        <dbReference type="Proteomes" id="UP000694402"/>
    </source>
</evidence>
<evidence type="ECO:0000256" key="8">
    <source>
        <dbReference type="SAM" id="Phobius"/>
    </source>
</evidence>
<evidence type="ECO:0000259" key="9">
    <source>
        <dbReference type="Pfam" id="PF12773"/>
    </source>
</evidence>
<evidence type="ECO:0000256" key="6">
    <source>
        <dbReference type="ARBA" id="ARBA00023043"/>
    </source>
</evidence>
<sequence>MKHQRSLIIASISGPNMAAGCIVVPLIIPIRIPPPGKAKHEIDTTTPVELKSDTQDVTIYYTLDGTKPEVAKRPGFGENNTLKYSGPIRLPEGKVSVKALAITRDGRESAIVTKLFLVEYVPSNEPPSIEDKDDNFLKEYERDLSRQNASLEDSPFKNLTSTQMSRIQRETDFLRCAKCLSHRPSDPFARFCLQCGTAVLPVPGQRLPPTEGGQMGLCVHCKTMVPVNTPTCVVCEAPMSPQLQPQASLRLQNKVICPSCGTGNPPHISTCVTCETKLLQPPTVRAVLGGQSAPPLPSGAGKMMSCSKCSRVNHSDARFCDWCGSKPGHSVSCLICSRCGASSHPYAKFCGSCGVFLEGPPRGESRAVPSSVSPGVALAPAPARADQQTQTVGLFYPSGTEVHRKGQQVALELRRQEQMRDRRPLLTAISPGRGYWRKQLDHVCAHLRSYTQNNTEFRALIGEPRMGRMVSAVIQEDNYEVSLRINFVSAGLEKTKVDGTEKPLILSENQNLSSVTEGMSGLSARQTSLGEKGKPTYFLLLLD</sequence>
<dbReference type="InterPro" id="IPR025874">
    <property type="entry name" value="DZR"/>
</dbReference>
<dbReference type="Proteomes" id="UP000694402">
    <property type="component" value="Unassembled WGS sequence"/>
</dbReference>
<keyword evidence="8" id="KW-1133">Transmembrane helix</keyword>
<keyword evidence="2" id="KW-0479">Metal-binding</keyword>
<reference evidence="10" key="1">
    <citation type="submission" date="2025-08" db="UniProtKB">
        <authorList>
            <consortium name="Ensembl"/>
        </authorList>
    </citation>
    <scope>IDENTIFICATION</scope>
</reference>
<evidence type="ECO:0000313" key="10">
    <source>
        <dbReference type="Ensembl" id="ENSOTSP00005095650.2"/>
    </source>
</evidence>
<comment type="subcellular location">
    <subcellularLocation>
        <location evidence="1">Cell projection</location>
    </subcellularLocation>
</comment>
<evidence type="ECO:0000256" key="7">
    <source>
        <dbReference type="ARBA" id="ARBA00023273"/>
    </source>
</evidence>
<dbReference type="GO" id="GO:0042462">
    <property type="term" value="P:eye photoreceptor cell development"/>
    <property type="evidence" value="ECO:0007669"/>
    <property type="project" value="TreeGrafter"/>
</dbReference>
<reference evidence="10" key="2">
    <citation type="submission" date="2025-09" db="UniProtKB">
        <authorList>
            <consortium name="Ensembl"/>
        </authorList>
    </citation>
    <scope>IDENTIFICATION</scope>
</reference>
<dbReference type="GO" id="GO:0042995">
    <property type="term" value="C:cell projection"/>
    <property type="evidence" value="ECO:0007669"/>
    <property type="project" value="UniProtKB-SubCell"/>
</dbReference>
<keyword evidence="4" id="KW-0863">Zinc-finger</keyword>
<feature type="transmembrane region" description="Helical" evidence="8">
    <location>
        <begin position="7"/>
        <end position="28"/>
    </location>
</feature>
<keyword evidence="11" id="KW-1185">Reference proteome</keyword>
<dbReference type="PANTHER" id="PTHR16058:SF4">
    <property type="entry name" value="DOUBLE ZINC RIBBON AND ANKYRIN REPEAT-CONTAINING PROTEIN 1"/>
    <property type="match status" value="1"/>
</dbReference>
<feature type="domain" description="DZANK-type" evidence="9">
    <location>
        <begin position="306"/>
        <end position="354"/>
    </location>
</feature>
<name>A0A8C8MK99_ONCTS</name>
<gene>
    <name evidence="10" type="primary">DZANK1</name>
</gene>
<dbReference type="Ensembl" id="ENSOTST00005103632.2">
    <property type="protein sequence ID" value="ENSOTSP00005095650.2"/>
    <property type="gene ID" value="ENSOTSG00005044492.2"/>
</dbReference>
<dbReference type="InterPro" id="IPR052481">
    <property type="entry name" value="DZAN1"/>
</dbReference>
<dbReference type="Pfam" id="PF12773">
    <property type="entry name" value="DZR"/>
    <property type="match status" value="1"/>
</dbReference>
<proteinExistence type="predicted"/>
<organism evidence="10 11">
    <name type="scientific">Oncorhynchus tshawytscha</name>
    <name type="common">Chinook salmon</name>
    <name type="synonym">Salmo tshawytscha</name>
    <dbReference type="NCBI Taxonomy" id="74940"/>
    <lineage>
        <taxon>Eukaryota</taxon>
        <taxon>Metazoa</taxon>
        <taxon>Chordata</taxon>
        <taxon>Craniata</taxon>
        <taxon>Vertebrata</taxon>
        <taxon>Euteleostomi</taxon>
        <taxon>Actinopterygii</taxon>
        <taxon>Neopterygii</taxon>
        <taxon>Teleostei</taxon>
        <taxon>Protacanthopterygii</taxon>
        <taxon>Salmoniformes</taxon>
        <taxon>Salmonidae</taxon>
        <taxon>Salmoninae</taxon>
        <taxon>Oncorhynchus</taxon>
    </lineage>
</organism>
<keyword evidence="5" id="KW-0862">Zinc</keyword>
<dbReference type="GO" id="GO:0008270">
    <property type="term" value="F:zinc ion binding"/>
    <property type="evidence" value="ECO:0007669"/>
    <property type="project" value="UniProtKB-KW"/>
</dbReference>
<keyword evidence="6" id="KW-0040">ANK repeat</keyword>
<evidence type="ECO:0000256" key="3">
    <source>
        <dbReference type="ARBA" id="ARBA00022737"/>
    </source>
</evidence>
<keyword evidence="8" id="KW-0812">Transmembrane</keyword>
<keyword evidence="3" id="KW-0677">Repeat</keyword>
<dbReference type="PANTHER" id="PTHR16058">
    <property type="entry name" value="DOUBLE ZINC RIBBON AND ANKYRIN REPEAT-CONTAINING PROTEIN 1"/>
    <property type="match status" value="1"/>
</dbReference>
<evidence type="ECO:0000256" key="1">
    <source>
        <dbReference type="ARBA" id="ARBA00004316"/>
    </source>
</evidence>
<dbReference type="GeneTree" id="ENSGT00390000000549"/>
<dbReference type="Gene3D" id="4.10.1060.50">
    <property type="match status" value="1"/>
</dbReference>
<protein>
    <recommendedName>
        <fullName evidence="9">DZANK-type domain-containing protein</fullName>
    </recommendedName>
</protein>
<dbReference type="InterPro" id="IPR038587">
    <property type="entry name" value="Ribosomal_eL40_sf"/>
</dbReference>
<dbReference type="PROSITE" id="PS51257">
    <property type="entry name" value="PROKAR_LIPOPROTEIN"/>
    <property type="match status" value="1"/>
</dbReference>
<evidence type="ECO:0000256" key="2">
    <source>
        <dbReference type="ARBA" id="ARBA00022723"/>
    </source>
</evidence>
<evidence type="ECO:0000256" key="5">
    <source>
        <dbReference type="ARBA" id="ARBA00022833"/>
    </source>
</evidence>